<evidence type="ECO:0000313" key="5">
    <source>
        <dbReference type="Proteomes" id="UP000198727"/>
    </source>
</evidence>
<evidence type="ECO:0000259" key="2">
    <source>
        <dbReference type="Pfam" id="PF00881"/>
    </source>
</evidence>
<reference evidence="5" key="1">
    <citation type="submission" date="2016-10" db="EMBL/GenBank/DDBJ databases">
        <authorList>
            <person name="Varghese N."/>
            <person name="Submissions S."/>
        </authorList>
    </citation>
    <scope>NUCLEOTIDE SEQUENCE [LARGE SCALE GENOMIC DNA]</scope>
    <source>
        <strain evidence="5">CGMCC 4.5579</strain>
    </source>
</reference>
<dbReference type="SUPFAM" id="SSF55469">
    <property type="entry name" value="FMN-dependent nitroreductase-like"/>
    <property type="match status" value="1"/>
</dbReference>
<dbReference type="CDD" id="cd02142">
    <property type="entry name" value="McbC_SagB-like_oxidoreductase"/>
    <property type="match status" value="1"/>
</dbReference>
<dbReference type="Gene3D" id="3.40.109.10">
    <property type="entry name" value="NADH Oxidase"/>
    <property type="match status" value="1"/>
</dbReference>
<dbReference type="InterPro" id="IPR054488">
    <property type="entry name" value="ThcOx_dom2"/>
</dbReference>
<dbReference type="OrthoDB" id="3723182at2"/>
<feature type="domain" description="Cyanobactin oxidase ThcOx second" evidence="3">
    <location>
        <begin position="125"/>
        <end position="233"/>
    </location>
</feature>
<dbReference type="InterPro" id="IPR000415">
    <property type="entry name" value="Nitroreductase-like"/>
</dbReference>
<dbReference type="STRING" id="587909.SAMN05421810_101942"/>
<dbReference type="EMBL" id="FOWW01000001">
    <property type="protein sequence ID" value="SFP09669.1"/>
    <property type="molecule type" value="Genomic_DNA"/>
</dbReference>
<dbReference type="GO" id="GO:0016491">
    <property type="term" value="F:oxidoreductase activity"/>
    <property type="evidence" value="ECO:0007669"/>
    <property type="project" value="InterPro"/>
</dbReference>
<dbReference type="NCBIfam" id="TIGR03605">
    <property type="entry name" value="antibiot_sagB"/>
    <property type="match status" value="1"/>
</dbReference>
<evidence type="ECO:0000256" key="1">
    <source>
        <dbReference type="SAM" id="MobiDB-lite"/>
    </source>
</evidence>
<evidence type="ECO:0000313" key="4">
    <source>
        <dbReference type="EMBL" id="SFP09669.1"/>
    </source>
</evidence>
<evidence type="ECO:0000259" key="3">
    <source>
        <dbReference type="Pfam" id="PF22767"/>
    </source>
</evidence>
<protein>
    <submittedName>
        <fullName evidence="4">SagB-type dehydrogenase domain-containing protein</fullName>
    </submittedName>
</protein>
<dbReference type="InterPro" id="IPR029479">
    <property type="entry name" value="Nitroreductase"/>
</dbReference>
<dbReference type="Proteomes" id="UP000198727">
    <property type="component" value="Unassembled WGS sequence"/>
</dbReference>
<name>A0A1I5MJF7_9PSEU</name>
<proteinExistence type="predicted"/>
<organism evidence="4 5">
    <name type="scientific">Amycolatopsis arida</name>
    <dbReference type="NCBI Taxonomy" id="587909"/>
    <lineage>
        <taxon>Bacteria</taxon>
        <taxon>Bacillati</taxon>
        <taxon>Actinomycetota</taxon>
        <taxon>Actinomycetes</taxon>
        <taxon>Pseudonocardiales</taxon>
        <taxon>Pseudonocardiaceae</taxon>
        <taxon>Amycolatopsis</taxon>
    </lineage>
</organism>
<keyword evidence="5" id="KW-1185">Reference proteome</keyword>
<dbReference type="Pfam" id="PF00881">
    <property type="entry name" value="Nitroreductase"/>
    <property type="match status" value="1"/>
</dbReference>
<dbReference type="PANTHER" id="PTHR43745:SF2">
    <property type="entry name" value="NITROREDUCTASE MJ1384-RELATED"/>
    <property type="match status" value="1"/>
</dbReference>
<feature type="domain" description="Nitroreductase" evidence="2">
    <location>
        <begin position="340"/>
        <end position="461"/>
    </location>
</feature>
<accession>A0A1I5MJF7</accession>
<dbReference type="PANTHER" id="PTHR43745">
    <property type="entry name" value="NITROREDUCTASE MJ1384-RELATED"/>
    <property type="match status" value="1"/>
</dbReference>
<dbReference type="InterPro" id="IPR052544">
    <property type="entry name" value="Bacteriocin_Proc_Enz"/>
</dbReference>
<dbReference type="AlphaFoldDB" id="A0A1I5MJF7"/>
<sequence>MDSSSNRSVPATVRRWSLSEDTLVEGDPDGPLQVVSRWGEVHLGGADEVVRELLRRMSFGPVSLANIARGTGAVEQRLTGVLELLGGSLVHSLALHDGQAPLLSAVPVSPTAAFRSAPIPPGRPVRLSRFATLRTVEGELVVDAPGASYQVHLHQPLATRVAAALGVPAPVHQLRPGSPAPTPVVADIVEFLVAAAVVVVGEPDGHFAEDRDPVLRLWAHHELLFHTRSRSRHADPPSEALVSGALAAPPTVCKPVPAGKRFPLPRPEPRPAGADEPSLTALLESEHGCPELSDRMLTLEQLGGLLYRSARVRSVRPAYLHTGTSHEASQRPYFNVACLYELEIYVSVGRCAGLPEAVYHYDPLDHVLTMVNDDRAAPGILLDMAKVAAGGVRRPPALLTLTSRMERVAWIFGGAAYATTLTHVGALQQTLYLVAKAMGLSAHAVPVDASGTVDRLLRIDSPAEVSVGECVLDSLG</sequence>
<gene>
    <name evidence="4" type="ORF">SAMN05421810_101942</name>
</gene>
<dbReference type="Pfam" id="PF22767">
    <property type="entry name" value="ThcOx"/>
    <property type="match status" value="1"/>
</dbReference>
<feature type="region of interest" description="Disordered" evidence="1">
    <location>
        <begin position="257"/>
        <end position="276"/>
    </location>
</feature>
<dbReference type="InterPro" id="IPR020051">
    <property type="entry name" value="SagB-type_dehydrogenase"/>
</dbReference>